<dbReference type="InterPro" id="IPR044718">
    <property type="entry name" value="HOS1"/>
</dbReference>
<dbReference type="PANTHER" id="PTHR47358:SF2">
    <property type="entry name" value="E3 UBIQUITIN-PROTEIN LIGASE HOS1"/>
    <property type="match status" value="1"/>
</dbReference>
<name>A0AAW1RDT2_9CHLO</name>
<dbReference type="Proteomes" id="UP001438707">
    <property type="component" value="Unassembled WGS sequence"/>
</dbReference>
<evidence type="ECO:0000256" key="3">
    <source>
        <dbReference type="SAM" id="MobiDB-lite"/>
    </source>
</evidence>
<dbReference type="GO" id="GO:0004842">
    <property type="term" value="F:ubiquitin-protein transferase activity"/>
    <property type="evidence" value="ECO:0007669"/>
    <property type="project" value="InterPro"/>
</dbReference>
<dbReference type="InterPro" id="IPR025151">
    <property type="entry name" value="ELYS_dom"/>
</dbReference>
<dbReference type="EMBL" id="JALJOS010000013">
    <property type="protein sequence ID" value="KAK9831763.1"/>
    <property type="molecule type" value="Genomic_DNA"/>
</dbReference>
<gene>
    <name evidence="5" type="ORF">WJX74_008541</name>
</gene>
<dbReference type="PANTHER" id="PTHR47358">
    <property type="entry name" value="E3 UBIQUITIN-PROTEIN LIGASE HOS1"/>
    <property type="match status" value="1"/>
</dbReference>
<evidence type="ECO:0000256" key="1">
    <source>
        <dbReference type="ARBA" id="ARBA00004123"/>
    </source>
</evidence>
<dbReference type="Pfam" id="PF13934">
    <property type="entry name" value="ELYS"/>
    <property type="match status" value="1"/>
</dbReference>
<protein>
    <recommendedName>
        <fullName evidence="4">ELYS-like domain-containing protein</fullName>
    </recommendedName>
</protein>
<dbReference type="GO" id="GO:0016567">
    <property type="term" value="P:protein ubiquitination"/>
    <property type="evidence" value="ECO:0007669"/>
    <property type="project" value="InterPro"/>
</dbReference>
<evidence type="ECO:0000313" key="5">
    <source>
        <dbReference type="EMBL" id="KAK9831763.1"/>
    </source>
</evidence>
<sequence length="583" mass="63482">MATEVLRSLAATAPAEWFQYRGQDSRVLGQLVRRCVSTHRWSDLKRDEILQLYALFDLVLDNGLGSMIIDFIWEVCANPAMASSDPAEAYLMDWQCLRHWSKTKLVDVRQDVQHQLSARLPASNQLVLVSRLHARITQLEPILKILATPHQGSTSPPEGLDNDVDYCECRQLQLCIKVLQELVASGVDLQGAAGRHGSQQEWRRSIDRRRDAAGHHPLFLSTLLSRLVDQGMKIMTYPPSSLSAALNTIFMYNPAKLTSSNQHARLALLLYLLLDLGMPATSATFRRAFGVSPSDFSCWQAAFWLDDSWAATSKHEAANLDEACSLLSGAASPSTPLSFPEALAARGRPHDALLVLRASELSSAAAQSDDPFQEDLSSVPAPGVPAAELKQTSATPGLLGLTGYGRRNKAPTQASSPAAAGPSNESRVPCAASQGQGAMRLRRVKLEVQVKLQAGLMQEALACAHSCISVCSAEDQSRWTTEIVDVMLRQAAAAQSLGRILQLPFSNCMQQAVIAWLEHQLQDGNAAASQLPLFYLQRGKLNQALQAYDVLKSSEVTVPEAQALQLDSLMTAASKIAPEARLC</sequence>
<dbReference type="GO" id="GO:0005634">
    <property type="term" value="C:nucleus"/>
    <property type="evidence" value="ECO:0007669"/>
    <property type="project" value="UniProtKB-SubCell"/>
</dbReference>
<evidence type="ECO:0000259" key="4">
    <source>
        <dbReference type="Pfam" id="PF13934"/>
    </source>
</evidence>
<evidence type="ECO:0000256" key="2">
    <source>
        <dbReference type="ARBA" id="ARBA00023242"/>
    </source>
</evidence>
<dbReference type="AlphaFoldDB" id="A0AAW1RDT2"/>
<organism evidence="5 6">
    <name type="scientific">Apatococcus lobatus</name>
    <dbReference type="NCBI Taxonomy" id="904363"/>
    <lineage>
        <taxon>Eukaryota</taxon>
        <taxon>Viridiplantae</taxon>
        <taxon>Chlorophyta</taxon>
        <taxon>core chlorophytes</taxon>
        <taxon>Trebouxiophyceae</taxon>
        <taxon>Chlorellales</taxon>
        <taxon>Chlorellaceae</taxon>
        <taxon>Apatococcus</taxon>
    </lineage>
</organism>
<reference evidence="5 6" key="1">
    <citation type="journal article" date="2024" name="Nat. Commun.">
        <title>Phylogenomics reveals the evolutionary origins of lichenization in chlorophyte algae.</title>
        <authorList>
            <person name="Puginier C."/>
            <person name="Libourel C."/>
            <person name="Otte J."/>
            <person name="Skaloud P."/>
            <person name="Haon M."/>
            <person name="Grisel S."/>
            <person name="Petersen M."/>
            <person name="Berrin J.G."/>
            <person name="Delaux P.M."/>
            <person name="Dal Grande F."/>
            <person name="Keller J."/>
        </authorList>
    </citation>
    <scope>NUCLEOTIDE SEQUENCE [LARGE SCALE GENOMIC DNA]</scope>
    <source>
        <strain evidence="5 6">SAG 2145</strain>
    </source>
</reference>
<keyword evidence="2" id="KW-0539">Nucleus</keyword>
<comment type="caution">
    <text evidence="5">The sequence shown here is derived from an EMBL/GenBank/DDBJ whole genome shotgun (WGS) entry which is preliminary data.</text>
</comment>
<evidence type="ECO:0000313" key="6">
    <source>
        <dbReference type="Proteomes" id="UP001438707"/>
    </source>
</evidence>
<accession>A0AAW1RDT2</accession>
<keyword evidence="6" id="KW-1185">Reference proteome</keyword>
<comment type="subcellular location">
    <subcellularLocation>
        <location evidence="1">Nucleus</location>
    </subcellularLocation>
</comment>
<feature type="region of interest" description="Disordered" evidence="3">
    <location>
        <begin position="367"/>
        <end position="434"/>
    </location>
</feature>
<feature type="domain" description="ELYS-like" evidence="4">
    <location>
        <begin position="218"/>
        <end position="364"/>
    </location>
</feature>
<proteinExistence type="predicted"/>